<sequence>MKDKVKIITQVNDSQIKDLYQLYQLSWWSQGRMLDGIKIMLENSDLIIGLSHCETEKLIGFARVLTDYVYRATIWDVMVDPSYQKKGLGSLLMESIMNHQSLRNVECFSLMCLPEAIPFYEKFEFATYHKPIEIMIRSRHS</sequence>
<dbReference type="CDD" id="cd04301">
    <property type="entry name" value="NAT_SF"/>
    <property type="match status" value="1"/>
</dbReference>
<dbReference type="Gene3D" id="3.40.630.30">
    <property type="match status" value="1"/>
</dbReference>
<protein>
    <submittedName>
        <fullName evidence="4">GCN5-related N-acetyltransferase</fullName>
    </submittedName>
</protein>
<dbReference type="GO" id="GO:0008080">
    <property type="term" value="F:N-acetyltransferase activity"/>
    <property type="evidence" value="ECO:0007669"/>
    <property type="project" value="InterPro"/>
</dbReference>
<dbReference type="Proteomes" id="UP000008204">
    <property type="component" value="Chromosome"/>
</dbReference>
<dbReference type="SUPFAM" id="SSF55729">
    <property type="entry name" value="Acyl-CoA N-acyltransferases (Nat)"/>
    <property type="match status" value="1"/>
</dbReference>
<gene>
    <name evidence="4" type="ordered locus">PCC8801_4204</name>
</gene>
<evidence type="ECO:0000256" key="1">
    <source>
        <dbReference type="ARBA" id="ARBA00022679"/>
    </source>
</evidence>
<evidence type="ECO:0000313" key="5">
    <source>
        <dbReference type="Proteomes" id="UP000008204"/>
    </source>
</evidence>
<evidence type="ECO:0000259" key="3">
    <source>
        <dbReference type="PROSITE" id="PS51186"/>
    </source>
</evidence>
<dbReference type="GO" id="GO:0005737">
    <property type="term" value="C:cytoplasm"/>
    <property type="evidence" value="ECO:0007669"/>
    <property type="project" value="TreeGrafter"/>
</dbReference>
<dbReference type="STRING" id="41431.PCC8801_4204"/>
<dbReference type="PROSITE" id="PS51186">
    <property type="entry name" value="GNAT"/>
    <property type="match status" value="1"/>
</dbReference>
<evidence type="ECO:0000256" key="2">
    <source>
        <dbReference type="ARBA" id="ARBA00023315"/>
    </source>
</evidence>
<feature type="domain" description="N-acetyltransferase" evidence="3">
    <location>
        <begin position="6"/>
        <end position="140"/>
    </location>
</feature>
<organism evidence="4 5">
    <name type="scientific">Rippkaea orientalis (strain PCC 8801 / RF-1)</name>
    <name type="common">Cyanothece sp. (strain PCC 8801)</name>
    <dbReference type="NCBI Taxonomy" id="41431"/>
    <lineage>
        <taxon>Bacteria</taxon>
        <taxon>Bacillati</taxon>
        <taxon>Cyanobacteriota</taxon>
        <taxon>Cyanophyceae</taxon>
        <taxon>Oscillatoriophycideae</taxon>
        <taxon>Chroococcales</taxon>
        <taxon>Aphanothecaceae</taxon>
        <taxon>Rippkaea</taxon>
        <taxon>Rippkaea orientalis</taxon>
    </lineage>
</organism>
<keyword evidence="5" id="KW-1185">Reference proteome</keyword>
<proteinExistence type="predicted"/>
<dbReference type="eggNOG" id="COG0454">
    <property type="taxonomic scope" value="Bacteria"/>
</dbReference>
<dbReference type="HOGENOM" id="CLU_086503_3_1_3"/>
<dbReference type="EMBL" id="CP001287">
    <property type="protein sequence ID" value="ACK68132.1"/>
    <property type="molecule type" value="Genomic_DNA"/>
</dbReference>
<reference evidence="5" key="1">
    <citation type="journal article" date="2011" name="MBio">
        <title>Novel metabolic attributes of the genus Cyanothece, comprising a group of unicellular nitrogen-fixing Cyanobacteria.</title>
        <authorList>
            <person name="Bandyopadhyay A."/>
            <person name="Elvitigala T."/>
            <person name="Welsh E."/>
            <person name="Stockel J."/>
            <person name="Liberton M."/>
            <person name="Min H."/>
            <person name="Sherman L.A."/>
            <person name="Pakrasi H.B."/>
        </authorList>
    </citation>
    <scope>NUCLEOTIDE SEQUENCE [LARGE SCALE GENOMIC DNA]</scope>
    <source>
        <strain evidence="5">PCC 8801</strain>
    </source>
</reference>
<keyword evidence="1 4" id="KW-0808">Transferase</keyword>
<dbReference type="PANTHER" id="PTHR43626">
    <property type="entry name" value="ACYL-COA N-ACYLTRANSFERASE"/>
    <property type="match status" value="1"/>
</dbReference>
<dbReference type="InterPro" id="IPR045039">
    <property type="entry name" value="NSI-like"/>
</dbReference>
<dbReference type="InterPro" id="IPR000182">
    <property type="entry name" value="GNAT_dom"/>
</dbReference>
<keyword evidence="2" id="KW-0012">Acyltransferase</keyword>
<dbReference type="OrthoDB" id="9775804at2"/>
<evidence type="ECO:0000313" key="4">
    <source>
        <dbReference type="EMBL" id="ACK68132.1"/>
    </source>
</evidence>
<dbReference type="KEGG" id="cyp:PCC8801_4204"/>
<name>B7K679_RIPO1</name>
<dbReference type="InterPro" id="IPR016181">
    <property type="entry name" value="Acyl_CoA_acyltransferase"/>
</dbReference>
<dbReference type="AlphaFoldDB" id="B7K679"/>
<dbReference type="Pfam" id="PF00583">
    <property type="entry name" value="Acetyltransf_1"/>
    <property type="match status" value="1"/>
</dbReference>
<dbReference type="PANTHER" id="PTHR43626:SF4">
    <property type="entry name" value="GCN5-RELATED N-ACETYLTRANSFERASE 2, CHLOROPLASTIC"/>
    <property type="match status" value="1"/>
</dbReference>
<dbReference type="RefSeq" id="WP_015785180.1">
    <property type="nucleotide sequence ID" value="NC_011726.1"/>
</dbReference>
<accession>B7K679</accession>